<dbReference type="Proteomes" id="UP000510888">
    <property type="component" value="Chromosome 1"/>
</dbReference>
<gene>
    <name evidence="6" type="ORF">PPGU16_23250</name>
</gene>
<dbReference type="GO" id="GO:0004540">
    <property type="term" value="F:RNA nuclease activity"/>
    <property type="evidence" value="ECO:0007669"/>
    <property type="project" value="InterPro"/>
</dbReference>
<dbReference type="GO" id="GO:0000166">
    <property type="term" value="F:nucleotide binding"/>
    <property type="evidence" value="ECO:0007669"/>
    <property type="project" value="UniProtKB-KW"/>
</dbReference>
<name>A0A7I8BLN8_9BURK</name>
<dbReference type="EMBL" id="AP023174">
    <property type="protein sequence ID" value="BCF89258.1"/>
    <property type="molecule type" value="Genomic_DNA"/>
</dbReference>
<dbReference type="GO" id="GO:0110001">
    <property type="term" value="C:toxin-antitoxin complex"/>
    <property type="evidence" value="ECO:0007669"/>
    <property type="project" value="InterPro"/>
</dbReference>
<dbReference type="Pfam" id="PF01934">
    <property type="entry name" value="HepT-like"/>
    <property type="match status" value="1"/>
</dbReference>
<evidence type="ECO:0000256" key="4">
    <source>
        <dbReference type="ARBA" id="ARBA00022741"/>
    </source>
</evidence>
<keyword evidence="7" id="KW-1185">Reference proteome</keyword>
<evidence type="ECO:0000256" key="3">
    <source>
        <dbReference type="ARBA" id="ARBA00022722"/>
    </source>
</evidence>
<keyword evidence="1" id="KW-0597">Phosphoprotein</keyword>
<dbReference type="InterPro" id="IPR051813">
    <property type="entry name" value="HepT_RNase_toxin"/>
</dbReference>
<dbReference type="InterPro" id="IPR008201">
    <property type="entry name" value="HepT-like"/>
</dbReference>
<evidence type="ECO:0000313" key="7">
    <source>
        <dbReference type="Proteomes" id="UP000510888"/>
    </source>
</evidence>
<dbReference type="RefSeq" id="WP_180720155.1">
    <property type="nucleotide sequence ID" value="NZ_AP023174.1"/>
</dbReference>
<keyword evidence="4" id="KW-0547">Nucleotide-binding</keyword>
<proteinExistence type="predicted"/>
<keyword evidence="2" id="KW-1277">Toxin-antitoxin system</keyword>
<dbReference type="KEGG" id="plad:PPGU16_23250"/>
<dbReference type="GO" id="GO:0016787">
    <property type="term" value="F:hydrolase activity"/>
    <property type="evidence" value="ECO:0007669"/>
    <property type="project" value="UniProtKB-KW"/>
</dbReference>
<evidence type="ECO:0000256" key="2">
    <source>
        <dbReference type="ARBA" id="ARBA00022649"/>
    </source>
</evidence>
<organism evidence="6 7">
    <name type="scientific">Paraburkholderia largidicola</name>
    <dbReference type="NCBI Taxonomy" id="3014751"/>
    <lineage>
        <taxon>Bacteria</taxon>
        <taxon>Pseudomonadati</taxon>
        <taxon>Pseudomonadota</taxon>
        <taxon>Betaproteobacteria</taxon>
        <taxon>Burkholderiales</taxon>
        <taxon>Burkholderiaceae</taxon>
        <taxon>Paraburkholderia</taxon>
    </lineage>
</organism>
<accession>A0A7I8BLN8</accession>
<dbReference type="PANTHER" id="PTHR34139:SF1">
    <property type="entry name" value="RNASE MJ1380-RELATED"/>
    <property type="match status" value="1"/>
</dbReference>
<evidence type="ECO:0000256" key="1">
    <source>
        <dbReference type="ARBA" id="ARBA00022553"/>
    </source>
</evidence>
<sequence length="119" mass="13506">MKKSDLRIVDFLDHILEAIGRIERYTRGITDDAFAADSLIQDAAIRNLEIIGEAARNVERVSPEFAAAHADVPWEDMYLMRNRVSHGYFSVDAGVIWQTIVRDLPVLKQQIAAIREQTP</sequence>
<dbReference type="PANTHER" id="PTHR34139">
    <property type="entry name" value="UPF0331 PROTEIN MJ0127"/>
    <property type="match status" value="1"/>
</dbReference>
<protein>
    <submittedName>
        <fullName evidence="6">DUF86 domain-containing protein</fullName>
    </submittedName>
</protein>
<keyword evidence="3" id="KW-0540">Nuclease</keyword>
<evidence type="ECO:0000313" key="6">
    <source>
        <dbReference type="EMBL" id="BCF89258.1"/>
    </source>
</evidence>
<keyword evidence="5" id="KW-0378">Hydrolase</keyword>
<dbReference type="AlphaFoldDB" id="A0A7I8BLN8"/>
<reference evidence="6 7" key="1">
    <citation type="journal article" date="2020" name="Genes (Basel)">
        <title>Genomic Comparison of Insect Gut Symbionts from Divergent Burkholderia Subclades.</title>
        <authorList>
            <person name="Takeshita K."/>
            <person name="Kikuchi Y."/>
        </authorList>
    </citation>
    <scope>NUCLEOTIDE SEQUENCE [LARGE SCALE GENOMIC DNA]</scope>
    <source>
        <strain evidence="6 7">PGU16</strain>
    </source>
</reference>
<evidence type="ECO:0000256" key="5">
    <source>
        <dbReference type="ARBA" id="ARBA00022801"/>
    </source>
</evidence>